<evidence type="ECO:0000256" key="1">
    <source>
        <dbReference type="SAM" id="MobiDB-lite"/>
    </source>
</evidence>
<protein>
    <submittedName>
        <fullName evidence="3">AAA domain-containing protein</fullName>
    </submittedName>
</protein>
<dbReference type="InterPro" id="IPR008868">
    <property type="entry name" value="TniB"/>
</dbReference>
<keyword evidence="2" id="KW-0472">Membrane</keyword>
<dbReference type="Pfam" id="PF05621">
    <property type="entry name" value="TniB"/>
    <property type="match status" value="1"/>
</dbReference>
<feature type="region of interest" description="Disordered" evidence="1">
    <location>
        <begin position="286"/>
        <end position="307"/>
    </location>
</feature>
<keyword evidence="4" id="KW-1185">Reference proteome</keyword>
<reference evidence="3 4" key="1">
    <citation type="submission" date="2016-10" db="EMBL/GenBank/DDBJ databases">
        <authorList>
            <person name="de Groot N.N."/>
        </authorList>
    </citation>
    <scope>NUCLEOTIDE SEQUENCE [LARGE SCALE GENOMIC DNA]</scope>
    <source>
        <strain evidence="3 4">CPCC 100156</strain>
    </source>
</reference>
<gene>
    <name evidence="3" type="ORF">SAMN04487779_1008156</name>
</gene>
<evidence type="ECO:0000256" key="2">
    <source>
        <dbReference type="SAM" id="Phobius"/>
    </source>
</evidence>
<dbReference type="SUPFAM" id="SSF52540">
    <property type="entry name" value="P-loop containing nucleoside triphosphate hydrolases"/>
    <property type="match status" value="1"/>
</dbReference>
<dbReference type="AlphaFoldDB" id="A0A1G6V6X3"/>
<dbReference type="RefSeq" id="WP_176849600.1">
    <property type="nucleotide sequence ID" value="NZ_FMZX01000008.1"/>
</dbReference>
<evidence type="ECO:0000313" key="4">
    <source>
        <dbReference type="Proteomes" id="UP000198925"/>
    </source>
</evidence>
<name>A0A1G6V6X3_9PROT</name>
<evidence type="ECO:0000313" key="3">
    <source>
        <dbReference type="EMBL" id="SDD49372.1"/>
    </source>
</evidence>
<dbReference type="EMBL" id="FMZX01000008">
    <property type="protein sequence ID" value="SDD49372.1"/>
    <property type="molecule type" value="Genomic_DNA"/>
</dbReference>
<dbReference type="Gene3D" id="3.40.50.300">
    <property type="entry name" value="P-loop containing nucleotide triphosphate hydrolases"/>
    <property type="match status" value="1"/>
</dbReference>
<keyword evidence="2" id="KW-0812">Transmembrane</keyword>
<keyword evidence="2" id="KW-1133">Transmembrane helix</keyword>
<proteinExistence type="predicted"/>
<dbReference type="InterPro" id="IPR027417">
    <property type="entry name" value="P-loop_NTPase"/>
</dbReference>
<accession>A0A1G6V6X3</accession>
<organism evidence="3 4">
    <name type="scientific">Belnapia rosea</name>
    <dbReference type="NCBI Taxonomy" id="938405"/>
    <lineage>
        <taxon>Bacteria</taxon>
        <taxon>Pseudomonadati</taxon>
        <taxon>Pseudomonadota</taxon>
        <taxon>Alphaproteobacteria</taxon>
        <taxon>Acetobacterales</taxon>
        <taxon>Roseomonadaceae</taxon>
        <taxon>Belnapia</taxon>
    </lineage>
</organism>
<feature type="transmembrane region" description="Helical" evidence="2">
    <location>
        <begin position="240"/>
        <end position="262"/>
    </location>
</feature>
<dbReference type="Proteomes" id="UP000198925">
    <property type="component" value="Unassembled WGS sequence"/>
</dbReference>
<sequence length="307" mass="34355">MADGLERAHSDTRLIVSSVFYETKRAKKGFELLDMLVEEGRERNYAKALALLGPPRSGKTFIFENWAKLRLGVNGTSNLNPRLPYIEVDQNSNPNKIATTSLDVLGDPDPGYGNEADKTRRVIKELERRAPLFTVFDEVHNLINSDTNRVIESAGRWVTRVLNANVSPLLIIGEPRSIRLFGKNNRQLGGRLLLCEEIEPYDWADEADRQEFREVLHAIDVGLEMAERAGFSDFDKALRIYAFCGGLVGHAANLIATALAFARMRKRPAITLELLAESADGQLLGEDRRANPFRGEAPKDPRPARSE</sequence>